<dbReference type="EMBL" id="CP026721">
    <property type="protein sequence ID" value="QAV32724.1"/>
    <property type="molecule type" value="Genomic_DNA"/>
</dbReference>
<keyword evidence="3" id="KW-0479">Metal-binding</keyword>
<keyword evidence="2" id="KW-0819">tRNA processing</keyword>
<proteinExistence type="inferred from homology"/>
<evidence type="ECO:0000313" key="6">
    <source>
        <dbReference type="EMBL" id="QAV32724.1"/>
    </source>
</evidence>
<protein>
    <recommendedName>
        <fullName evidence="5">Archease domain-containing protein</fullName>
    </recommendedName>
</protein>
<evidence type="ECO:0000259" key="5">
    <source>
        <dbReference type="Pfam" id="PF01951"/>
    </source>
</evidence>
<organism evidence="6 7">
    <name type="scientific">Fervidobacterium changbaicum</name>
    <dbReference type="NCBI Taxonomy" id="310769"/>
    <lineage>
        <taxon>Bacteria</taxon>
        <taxon>Thermotogati</taxon>
        <taxon>Thermotogota</taxon>
        <taxon>Thermotogae</taxon>
        <taxon>Thermotogales</taxon>
        <taxon>Fervidobacteriaceae</taxon>
        <taxon>Fervidobacterium</taxon>
    </lineage>
</organism>
<comment type="similarity">
    <text evidence="1">Belongs to the archease family.</text>
</comment>
<evidence type="ECO:0000256" key="1">
    <source>
        <dbReference type="ARBA" id="ARBA00007963"/>
    </source>
</evidence>
<reference evidence="6 7" key="1">
    <citation type="submission" date="2018-01" db="EMBL/GenBank/DDBJ databases">
        <title>The whole genome sequencing and assembly of Fervidobacterium changbaicum CBS-1 strain.</title>
        <authorList>
            <person name="Kim J.-Y."/>
            <person name="Park M.-K."/>
            <person name="Yi H."/>
            <person name="Bahn Y.-S."/>
            <person name="Kim J.F."/>
            <person name="Lee D.-W."/>
        </authorList>
    </citation>
    <scope>NUCLEOTIDE SEQUENCE [LARGE SCALE GENOMIC DNA]</scope>
    <source>
        <strain evidence="6 7">CBS-1</strain>
    </source>
</reference>
<dbReference type="Pfam" id="PF01951">
    <property type="entry name" value="Archease"/>
    <property type="match status" value="1"/>
</dbReference>
<evidence type="ECO:0000256" key="3">
    <source>
        <dbReference type="ARBA" id="ARBA00022723"/>
    </source>
</evidence>
<gene>
    <name evidence="6" type="ORF">CBS1_02465</name>
</gene>
<keyword evidence="7" id="KW-1185">Reference proteome</keyword>
<dbReference type="Proteomes" id="UP000288947">
    <property type="component" value="Chromosome"/>
</dbReference>
<name>A0ABX5QQL6_9BACT</name>
<dbReference type="Gene3D" id="3.55.10.10">
    <property type="entry name" value="Archease domain"/>
    <property type="match status" value="1"/>
</dbReference>
<evidence type="ECO:0000313" key="7">
    <source>
        <dbReference type="Proteomes" id="UP000288947"/>
    </source>
</evidence>
<feature type="domain" description="Archease" evidence="5">
    <location>
        <begin position="7"/>
        <end position="151"/>
    </location>
</feature>
<dbReference type="SUPFAM" id="SSF69819">
    <property type="entry name" value="MTH1598-like"/>
    <property type="match status" value="1"/>
</dbReference>
<evidence type="ECO:0000256" key="4">
    <source>
        <dbReference type="ARBA" id="ARBA00022837"/>
    </source>
</evidence>
<keyword evidence="4" id="KW-0106">Calcium</keyword>
<evidence type="ECO:0000256" key="2">
    <source>
        <dbReference type="ARBA" id="ARBA00022694"/>
    </source>
</evidence>
<dbReference type="InterPro" id="IPR023572">
    <property type="entry name" value="Archease_dom"/>
</dbReference>
<dbReference type="InterPro" id="IPR036820">
    <property type="entry name" value="Archease_dom_sf"/>
</dbReference>
<sequence>MVKNNLFREISHTADLAYEIVAKDLTELLNDIVQIIMENSDFSEGYNGNASKSLSHLFKECSKKDNKDLQNVIKKCYNISDANKEGFIDDLFDAVNDIISTVDRGYLPVKVENQCVYFTKRRVALRIKALTYHGLQVEFGEKITLRVVFDV</sequence>
<accession>A0ABX5QQL6</accession>